<protein>
    <recommendedName>
        <fullName evidence="6">DAGKc domain-containing protein</fullName>
    </recommendedName>
</protein>
<keyword evidence="1" id="KW-0808">Transferase</keyword>
<dbReference type="InterPro" id="IPR017438">
    <property type="entry name" value="ATP-NAD_kinase_N"/>
</dbReference>
<keyword evidence="2" id="KW-0547">Nucleotide-binding</keyword>
<dbReference type="EMBL" id="VAHF01000008">
    <property type="protein sequence ID" value="TXG57453.1"/>
    <property type="molecule type" value="Genomic_DNA"/>
</dbReference>
<dbReference type="Gene3D" id="2.60.200.40">
    <property type="match status" value="1"/>
</dbReference>
<feature type="region of interest" description="Disordered" evidence="5">
    <location>
        <begin position="446"/>
        <end position="599"/>
    </location>
</feature>
<dbReference type="GO" id="GO:0006672">
    <property type="term" value="P:ceramide metabolic process"/>
    <property type="evidence" value="ECO:0007669"/>
    <property type="project" value="TreeGrafter"/>
</dbReference>
<comment type="caution">
    <text evidence="7">The sequence shown here is derived from an EMBL/GenBank/DDBJ whole genome shotgun (WGS) entry which is preliminary data.</text>
</comment>
<evidence type="ECO:0000256" key="1">
    <source>
        <dbReference type="ARBA" id="ARBA00022679"/>
    </source>
</evidence>
<organism evidence="7 8">
    <name type="scientific">Acer yangbiense</name>
    <dbReference type="NCBI Taxonomy" id="1000413"/>
    <lineage>
        <taxon>Eukaryota</taxon>
        <taxon>Viridiplantae</taxon>
        <taxon>Streptophyta</taxon>
        <taxon>Embryophyta</taxon>
        <taxon>Tracheophyta</taxon>
        <taxon>Spermatophyta</taxon>
        <taxon>Magnoliopsida</taxon>
        <taxon>eudicotyledons</taxon>
        <taxon>Gunneridae</taxon>
        <taxon>Pentapetalae</taxon>
        <taxon>rosids</taxon>
        <taxon>malvids</taxon>
        <taxon>Sapindales</taxon>
        <taxon>Sapindaceae</taxon>
        <taxon>Hippocastanoideae</taxon>
        <taxon>Acereae</taxon>
        <taxon>Acer</taxon>
    </lineage>
</organism>
<feature type="region of interest" description="Disordered" evidence="5">
    <location>
        <begin position="25"/>
        <end position="49"/>
    </location>
</feature>
<feature type="compositionally biased region" description="Basic and acidic residues" evidence="5">
    <location>
        <begin position="38"/>
        <end position="49"/>
    </location>
</feature>
<dbReference type="SUPFAM" id="SSF111331">
    <property type="entry name" value="NAD kinase/diacylglycerol kinase-like"/>
    <property type="match status" value="1"/>
</dbReference>
<feature type="domain" description="DAGKc" evidence="6">
    <location>
        <begin position="218"/>
        <end position="357"/>
    </location>
</feature>
<evidence type="ECO:0000256" key="4">
    <source>
        <dbReference type="ARBA" id="ARBA00022840"/>
    </source>
</evidence>
<evidence type="ECO:0000256" key="3">
    <source>
        <dbReference type="ARBA" id="ARBA00022777"/>
    </source>
</evidence>
<feature type="compositionally biased region" description="Polar residues" evidence="5">
    <location>
        <begin position="517"/>
        <end position="526"/>
    </location>
</feature>
<evidence type="ECO:0000256" key="2">
    <source>
        <dbReference type="ARBA" id="ARBA00022741"/>
    </source>
</evidence>
<sequence length="738" mass="81519">MTQPQQSLRRLGLCSQITQHSSPIVFPEKRSKKVKASSRPDDPHFDKPHRTIDIPVSVAADEKSDLLGYLVFTGKLILDNRKTIYNNNSTDTSTQPTNQEAVDAKLTSRALVWASHVLSLDDVISVSYNNGLRHFTVHAYPIKRGSCGLSCFIKPRRVRKDYRFLASTTEEAIQWVGGFADQQCFINCLPHPLVSSKKQASSELLPTDTPPELLFRCKSPPKMLVILNPRSGRGRSSKVFHGIVEPIFKLAGFKLEVVNTTSAGHAKNLASTVDISTCPDGIICVGGDGIINEVLNGLLTRDNQKEGISIPIGIIPAGSDNSLVWTVLGVRDPISAALAIVKGGLTATDVFAVEWIQTGVVHFGMTVSYYGFVSDVLELSDKYQKRFGPLRYFVAGFLKFLCLPKYGYEVEYLPASKEDLEGKQSSDREIVDMSELYTDIMRKSRTDGMPRASSLSSIDSIMTPSRMSGGDPDTCGSNHASTEPSEYVRGLDPKSKRLSSGRSNITAEPEVIHPQLPLSTTPNWPRTRSKSRTDKGWTGLTVTHDPSRTSWGNAATNDREDISSTLSDPGPIWDSEPKWDTEPNWDVENPIELPGPSDDLEAGIKKEVMPRYEDNWVVTKGQFLGILVCNHACRSVQSSQVAAPRAEHDDSTMDMVLVHGSGRLRLLRFFLLLQMGRHVSLPYVEYIKVKSVKIKAGKHTNNNCGIDGELFPLNGQVISSLLPEQCRLIGRSHNHNHV</sequence>
<name>A0A5C7HK86_9ROSI</name>
<dbReference type="InterPro" id="IPR016064">
    <property type="entry name" value="NAD/diacylglycerol_kinase_sf"/>
</dbReference>
<dbReference type="InterPro" id="IPR050187">
    <property type="entry name" value="Lipid_Phosphate_FormReg"/>
</dbReference>
<keyword evidence="8" id="KW-1185">Reference proteome</keyword>
<dbReference type="PANTHER" id="PTHR12358:SF111">
    <property type="entry name" value="CERAMIDE KINASE, ISOFORM A"/>
    <property type="match status" value="1"/>
</dbReference>
<accession>A0A5C7HK86</accession>
<proteinExistence type="predicted"/>
<reference evidence="8" key="1">
    <citation type="journal article" date="2019" name="Gigascience">
        <title>De novo genome assembly of the endangered Acer yangbiense, a plant species with extremely small populations endemic to Yunnan Province, China.</title>
        <authorList>
            <person name="Yang J."/>
            <person name="Wariss H.M."/>
            <person name="Tao L."/>
            <person name="Zhang R."/>
            <person name="Yun Q."/>
            <person name="Hollingsworth P."/>
            <person name="Dao Z."/>
            <person name="Luo G."/>
            <person name="Guo H."/>
            <person name="Ma Y."/>
            <person name="Sun W."/>
        </authorList>
    </citation>
    <scope>NUCLEOTIDE SEQUENCE [LARGE SCALE GENOMIC DNA]</scope>
    <source>
        <strain evidence="8">cv. Malutang</strain>
    </source>
</reference>
<evidence type="ECO:0000313" key="7">
    <source>
        <dbReference type="EMBL" id="TXG57453.1"/>
    </source>
</evidence>
<feature type="compositionally biased region" description="Polar residues" evidence="5">
    <location>
        <begin position="453"/>
        <end position="466"/>
    </location>
</feature>
<dbReference type="SMART" id="SM00046">
    <property type="entry name" value="DAGKc"/>
    <property type="match status" value="1"/>
</dbReference>
<evidence type="ECO:0000259" key="6">
    <source>
        <dbReference type="PROSITE" id="PS50146"/>
    </source>
</evidence>
<dbReference type="PANTHER" id="PTHR12358">
    <property type="entry name" value="SPHINGOSINE KINASE"/>
    <property type="match status" value="1"/>
</dbReference>
<dbReference type="Gene3D" id="3.40.50.10330">
    <property type="entry name" value="Probable inorganic polyphosphate/atp-NAD kinase, domain 1"/>
    <property type="match status" value="1"/>
</dbReference>
<dbReference type="OrthoDB" id="3853857at2759"/>
<dbReference type="GO" id="GO:0001729">
    <property type="term" value="F:ceramide kinase activity"/>
    <property type="evidence" value="ECO:0007669"/>
    <property type="project" value="TreeGrafter"/>
</dbReference>
<dbReference type="GO" id="GO:0016020">
    <property type="term" value="C:membrane"/>
    <property type="evidence" value="ECO:0007669"/>
    <property type="project" value="GOC"/>
</dbReference>
<dbReference type="Pfam" id="PF19279">
    <property type="entry name" value="YegS_C"/>
    <property type="match status" value="1"/>
</dbReference>
<feature type="compositionally biased region" description="Polar residues" evidence="5">
    <location>
        <begin position="475"/>
        <end position="484"/>
    </location>
</feature>
<dbReference type="AlphaFoldDB" id="A0A5C7HK86"/>
<dbReference type="Proteomes" id="UP000323000">
    <property type="component" value="Chromosome 8"/>
</dbReference>
<evidence type="ECO:0000256" key="5">
    <source>
        <dbReference type="SAM" id="MobiDB-lite"/>
    </source>
</evidence>
<gene>
    <name evidence="7" type="ORF">EZV62_018766</name>
</gene>
<dbReference type="Pfam" id="PF00781">
    <property type="entry name" value="DAGK_cat"/>
    <property type="match status" value="1"/>
</dbReference>
<dbReference type="PROSITE" id="PS50146">
    <property type="entry name" value="DAGK"/>
    <property type="match status" value="1"/>
</dbReference>
<dbReference type="InterPro" id="IPR001206">
    <property type="entry name" value="Diacylglycerol_kinase_cat_dom"/>
</dbReference>
<dbReference type="GO" id="GO:0005524">
    <property type="term" value="F:ATP binding"/>
    <property type="evidence" value="ECO:0007669"/>
    <property type="project" value="UniProtKB-KW"/>
</dbReference>
<evidence type="ECO:0000313" key="8">
    <source>
        <dbReference type="Proteomes" id="UP000323000"/>
    </source>
</evidence>
<dbReference type="InterPro" id="IPR045540">
    <property type="entry name" value="YegS/DAGK_C"/>
</dbReference>
<keyword evidence="3" id="KW-0418">Kinase</keyword>
<keyword evidence="4" id="KW-0067">ATP-binding</keyword>